<evidence type="ECO:0000313" key="2">
    <source>
        <dbReference type="Proteomes" id="UP000002487"/>
    </source>
</evidence>
<reference evidence="1 2" key="1">
    <citation type="journal article" date="2002" name="Genome Res.">
        <title>The genome of Methanosarcina acetivorans reveals extensive metabolic and physiological diversity.</title>
        <authorList>
            <person name="Galagan J.E."/>
            <person name="Nusbaum C."/>
            <person name="Roy A."/>
            <person name="Endrizzi M.G."/>
            <person name="Macdonald P."/>
            <person name="FitzHugh W."/>
            <person name="Calvo S."/>
            <person name="Engels R."/>
            <person name="Smirnov S."/>
            <person name="Atnoor D."/>
            <person name="Brown A."/>
            <person name="Allen N."/>
            <person name="Naylor J."/>
            <person name="Stange-Thomann N."/>
            <person name="DeArellano K."/>
            <person name="Johnson R."/>
            <person name="Linton L."/>
            <person name="McEwan P."/>
            <person name="McKernan K."/>
            <person name="Talamas J."/>
            <person name="Tirrell A."/>
            <person name="Ye W."/>
            <person name="Zimmer A."/>
            <person name="Barber R.D."/>
            <person name="Cann I."/>
            <person name="Graham D.E."/>
            <person name="Grahame D.A."/>
            <person name="Guss A."/>
            <person name="Hedderich R."/>
            <person name="Ingram-Smith C."/>
            <person name="Kuettner C.H."/>
            <person name="Krzycki J.A."/>
            <person name="Leigh J.A."/>
            <person name="Li W."/>
            <person name="Liu J."/>
            <person name="Mukhopadhyay B."/>
            <person name="Reeve J.N."/>
            <person name="Smith K."/>
            <person name="Springer T.A."/>
            <person name="Umayam L.A."/>
            <person name="White O."/>
            <person name="White R.H."/>
            <person name="de Macario E.C."/>
            <person name="Ferry J.G."/>
            <person name="Jarrell K.F."/>
            <person name="Jing H."/>
            <person name="Macario A.J.L."/>
            <person name="Paulsen I."/>
            <person name="Pritchett M."/>
            <person name="Sowers K.R."/>
            <person name="Swanson R.V."/>
            <person name="Zinder S.H."/>
            <person name="Lander E."/>
            <person name="Metcalf W.W."/>
            <person name="Birren B."/>
        </authorList>
    </citation>
    <scope>NUCLEOTIDE SEQUENCE [LARGE SCALE GENOMIC DNA]</scope>
    <source>
        <strain evidence="2">ATCC 35395 / DSM 2834 / JCM 12185 / C2A</strain>
    </source>
</reference>
<dbReference type="KEGG" id="mac:MA_4025"/>
<keyword evidence="2" id="KW-1185">Reference proteome</keyword>
<proteinExistence type="predicted"/>
<accession>Q8TIW5</accession>
<organism evidence="1 2">
    <name type="scientific">Methanosarcina acetivorans (strain ATCC 35395 / DSM 2834 / JCM 12185 / C2A)</name>
    <dbReference type="NCBI Taxonomy" id="188937"/>
    <lineage>
        <taxon>Archaea</taxon>
        <taxon>Methanobacteriati</taxon>
        <taxon>Methanobacteriota</taxon>
        <taxon>Stenosarchaea group</taxon>
        <taxon>Methanomicrobia</taxon>
        <taxon>Methanosarcinales</taxon>
        <taxon>Methanosarcinaceae</taxon>
        <taxon>Methanosarcina</taxon>
    </lineage>
</organism>
<evidence type="ECO:0000313" key="1">
    <source>
        <dbReference type="EMBL" id="AAM07374.1"/>
    </source>
</evidence>
<dbReference type="HOGENOM" id="CLU_2581373_0_0_2"/>
<sequence>MGGVMPLNLSKYTALNYVNFLVDAFAVLSFTEADRCYSSVVNTDLCYSSVANTPSYDRFIHLLQKQYSDIEFLRGEVNKS</sequence>
<gene>
    <name evidence="1" type="ordered locus">MA_4025</name>
</gene>
<dbReference type="AlphaFoldDB" id="Q8TIW5"/>
<dbReference type="InParanoid" id="Q8TIW5"/>
<dbReference type="EnsemblBacteria" id="AAM07374">
    <property type="protein sequence ID" value="AAM07374"/>
    <property type="gene ID" value="MA_4025"/>
</dbReference>
<dbReference type="EMBL" id="AE010299">
    <property type="protein sequence ID" value="AAM07374.1"/>
    <property type="molecule type" value="Genomic_DNA"/>
</dbReference>
<protein>
    <submittedName>
        <fullName evidence="1">Uncharacterized protein</fullName>
    </submittedName>
</protein>
<dbReference type="Proteomes" id="UP000002487">
    <property type="component" value="Chromosome"/>
</dbReference>
<name>Q8TIW5_METAC</name>